<organism evidence="1 2">
    <name type="scientific">Elysia crispata</name>
    <name type="common">lettuce slug</name>
    <dbReference type="NCBI Taxonomy" id="231223"/>
    <lineage>
        <taxon>Eukaryota</taxon>
        <taxon>Metazoa</taxon>
        <taxon>Spiralia</taxon>
        <taxon>Lophotrochozoa</taxon>
        <taxon>Mollusca</taxon>
        <taxon>Gastropoda</taxon>
        <taxon>Heterobranchia</taxon>
        <taxon>Euthyneura</taxon>
        <taxon>Panpulmonata</taxon>
        <taxon>Sacoglossa</taxon>
        <taxon>Placobranchoidea</taxon>
        <taxon>Plakobranchidae</taxon>
        <taxon>Elysia</taxon>
    </lineage>
</organism>
<dbReference type="AlphaFoldDB" id="A0AAE1CT22"/>
<gene>
    <name evidence="1" type="ORF">RRG08_037540</name>
</gene>
<evidence type="ECO:0000313" key="2">
    <source>
        <dbReference type="Proteomes" id="UP001283361"/>
    </source>
</evidence>
<proteinExistence type="predicted"/>
<sequence length="80" mass="8793">MRSYGKYHIGTPAGAMVGNISSKFPSIVFYDSLTAPHIGINASSSIDWPLFLRLVKLSLPRYFAYGFCSRKLDTDESAAS</sequence>
<reference evidence="1" key="1">
    <citation type="journal article" date="2023" name="G3 (Bethesda)">
        <title>A reference genome for the long-term kleptoplast-retaining sea slug Elysia crispata morphotype clarki.</title>
        <authorList>
            <person name="Eastman K.E."/>
            <person name="Pendleton A.L."/>
            <person name="Shaikh M.A."/>
            <person name="Suttiyut T."/>
            <person name="Ogas R."/>
            <person name="Tomko P."/>
            <person name="Gavelis G."/>
            <person name="Widhalm J.R."/>
            <person name="Wisecaver J.H."/>
        </authorList>
    </citation>
    <scope>NUCLEOTIDE SEQUENCE</scope>
    <source>
        <strain evidence="1">ECLA1</strain>
    </source>
</reference>
<evidence type="ECO:0000313" key="1">
    <source>
        <dbReference type="EMBL" id="KAK3734177.1"/>
    </source>
</evidence>
<protein>
    <submittedName>
        <fullName evidence="1">Uncharacterized protein</fullName>
    </submittedName>
</protein>
<name>A0AAE1CT22_9GAST</name>
<accession>A0AAE1CT22</accession>
<comment type="caution">
    <text evidence="1">The sequence shown here is derived from an EMBL/GenBank/DDBJ whole genome shotgun (WGS) entry which is preliminary data.</text>
</comment>
<keyword evidence="2" id="KW-1185">Reference proteome</keyword>
<dbReference type="Proteomes" id="UP001283361">
    <property type="component" value="Unassembled WGS sequence"/>
</dbReference>
<dbReference type="EMBL" id="JAWDGP010006859">
    <property type="protein sequence ID" value="KAK3734177.1"/>
    <property type="molecule type" value="Genomic_DNA"/>
</dbReference>